<dbReference type="GO" id="GO:0032259">
    <property type="term" value="P:methylation"/>
    <property type="evidence" value="ECO:0007669"/>
    <property type="project" value="UniProtKB-KW"/>
</dbReference>
<dbReference type="InterPro" id="IPR029063">
    <property type="entry name" value="SAM-dependent_MTases_sf"/>
</dbReference>
<proteinExistence type="predicted"/>
<name>A0A4U9RDM8_HATHI</name>
<dbReference type="OrthoDB" id="8781114at2"/>
<dbReference type="Proteomes" id="UP000308489">
    <property type="component" value="Chromosome 1"/>
</dbReference>
<dbReference type="GO" id="GO:0008168">
    <property type="term" value="F:methyltransferase activity"/>
    <property type="evidence" value="ECO:0007669"/>
    <property type="project" value="UniProtKB-KW"/>
</dbReference>
<evidence type="ECO:0000313" key="2">
    <source>
        <dbReference type="Proteomes" id="UP000308489"/>
    </source>
</evidence>
<dbReference type="SUPFAM" id="SSF53335">
    <property type="entry name" value="S-adenosyl-L-methionine-dependent methyltransferases"/>
    <property type="match status" value="1"/>
</dbReference>
<dbReference type="EMBL" id="LR590481">
    <property type="protein sequence ID" value="VTQ89854.1"/>
    <property type="molecule type" value="Genomic_DNA"/>
</dbReference>
<protein>
    <submittedName>
        <fullName evidence="1">DNA N-4 cytosine methyltransferase M.NgoMXV</fullName>
    </submittedName>
</protein>
<dbReference type="KEGG" id="hhw:NCTC503_01488"/>
<evidence type="ECO:0000313" key="1">
    <source>
        <dbReference type="EMBL" id="VTQ89854.1"/>
    </source>
</evidence>
<dbReference type="Gene3D" id="3.40.50.150">
    <property type="entry name" value="Vaccinia Virus protein VP39"/>
    <property type="match status" value="1"/>
</dbReference>
<keyword evidence="1" id="KW-0808">Transferase</keyword>
<reference evidence="1 2" key="1">
    <citation type="submission" date="2019-05" db="EMBL/GenBank/DDBJ databases">
        <authorList>
            <consortium name="Pathogen Informatics"/>
        </authorList>
    </citation>
    <scope>NUCLEOTIDE SEQUENCE [LARGE SCALE GENOMIC DNA]</scope>
    <source>
        <strain evidence="1 2">NCTC503</strain>
    </source>
</reference>
<keyword evidence="2" id="KW-1185">Reference proteome</keyword>
<keyword evidence="1" id="KW-0489">Methyltransferase</keyword>
<organism evidence="1 2">
    <name type="scientific">Hathewaya histolytica</name>
    <name type="common">Clostridium histolyticum</name>
    <dbReference type="NCBI Taxonomy" id="1498"/>
    <lineage>
        <taxon>Bacteria</taxon>
        <taxon>Bacillati</taxon>
        <taxon>Bacillota</taxon>
        <taxon>Clostridia</taxon>
        <taxon>Eubacteriales</taxon>
        <taxon>Clostridiaceae</taxon>
        <taxon>Hathewaya</taxon>
    </lineage>
</organism>
<dbReference type="RefSeq" id="WP_138210140.1">
    <property type="nucleotide sequence ID" value="NZ_CBCRUQ010000014.1"/>
</dbReference>
<accession>A0A4U9RDM8</accession>
<gene>
    <name evidence="1" type="ORF">NCTC503_01488</name>
</gene>
<sequence length="151" mass="18006">MLKPIIDVCCGSRMFWFDKQNKNVIFMDNRELEDTLCDGRKLVIKPDIIGDFRQIPYKDNTFKLVVFDPPHLIKVGEKSWLAKKYGRLSDTWEEDIKKGFDECMRVLDEYGVLIFKWNEEQIKLKQILDLIDHKPLLGNKRAKTHWLVFMK</sequence>
<dbReference type="AlphaFoldDB" id="A0A4U9RDM8"/>